<dbReference type="AlphaFoldDB" id="A0A1I7YIY1"/>
<name>A0A1I7YIY1_9BILA</name>
<keyword evidence="1" id="KW-1185">Reference proteome</keyword>
<reference evidence="2" key="1">
    <citation type="submission" date="2016-11" db="UniProtKB">
        <authorList>
            <consortium name="WormBaseParasite"/>
        </authorList>
    </citation>
    <scope>IDENTIFICATION</scope>
</reference>
<accession>A0A1I7YIY1</accession>
<proteinExistence type="predicted"/>
<dbReference type="Proteomes" id="UP000095287">
    <property type="component" value="Unplaced"/>
</dbReference>
<organism evidence="1 2">
    <name type="scientific">Steinernema glaseri</name>
    <dbReference type="NCBI Taxonomy" id="37863"/>
    <lineage>
        <taxon>Eukaryota</taxon>
        <taxon>Metazoa</taxon>
        <taxon>Ecdysozoa</taxon>
        <taxon>Nematoda</taxon>
        <taxon>Chromadorea</taxon>
        <taxon>Rhabditida</taxon>
        <taxon>Tylenchina</taxon>
        <taxon>Panagrolaimomorpha</taxon>
        <taxon>Strongyloidoidea</taxon>
        <taxon>Steinernematidae</taxon>
        <taxon>Steinernema</taxon>
    </lineage>
</organism>
<sequence>MSAVPTGNLLVSVATGFVIDLYRRYIIHSYTPMSRWGKVHSDVNAAPRDSKTISKENLRGPEPWWAMKRRQMNFRVDY</sequence>
<protein>
    <submittedName>
        <fullName evidence="2">Uncharacterized protein</fullName>
    </submittedName>
</protein>
<evidence type="ECO:0000313" key="2">
    <source>
        <dbReference type="WBParaSite" id="L893_g16887.t1"/>
    </source>
</evidence>
<dbReference type="WBParaSite" id="L893_g16887.t1">
    <property type="protein sequence ID" value="L893_g16887.t1"/>
    <property type="gene ID" value="L893_g16887"/>
</dbReference>
<evidence type="ECO:0000313" key="1">
    <source>
        <dbReference type="Proteomes" id="UP000095287"/>
    </source>
</evidence>